<dbReference type="GO" id="GO:0017053">
    <property type="term" value="C:transcription repressor complex"/>
    <property type="evidence" value="ECO:0007669"/>
    <property type="project" value="InterPro"/>
</dbReference>
<dbReference type="PANTHER" id="PTHR21689">
    <property type="entry name" value="LIN-9"/>
    <property type="match status" value="1"/>
</dbReference>
<dbReference type="SMART" id="SM01135">
    <property type="entry name" value="DIRP"/>
    <property type="match status" value="1"/>
</dbReference>
<dbReference type="Proteomes" id="UP000069272">
    <property type="component" value="Chromosome 3R"/>
</dbReference>
<dbReference type="GO" id="GO:0005654">
    <property type="term" value="C:nucleoplasm"/>
    <property type="evidence" value="ECO:0007669"/>
    <property type="project" value="TreeGrafter"/>
</dbReference>
<sequence>MADTIVILNSGTSNADDGGTVILETQQQPLHASESEELLGISNVAQIPPKDNTFVLQDSGIYSIFDMTETQHTCYLALRKPFQRLLVREWFYSNIDQCLLGRGNGVQDMETLLSSQLPALTTRRLNRPAWNYIREILRRWQLVQRQRRCSEKFFLDERMRLEQRREKVRFLQAHPMFEYLDDDLPADVPIGIQSGDSVVAQLNEPYGIFRGVVEKVDGPSPRSYTVRFEDPAIENQIVPDIHIASATPSLESKQEAEVDEIVIISENLSKQLEVFKDQLDEKEKLLNEMQYLRLGFGNIRNHFETHQTHALMQAYQRRYLEYIDDLQTTNSAIVRLMRTITRLGFNVDEALVDRQVVEIGQRLKDICNKAGNIPLGNNVLELTLRDLRGPPSRLKELQMYLQGNKFVR</sequence>
<dbReference type="InterPro" id="IPR010561">
    <property type="entry name" value="LIN-9/ALY1"/>
</dbReference>
<dbReference type="EnsemblMetazoa" id="AALB009766-RA">
    <property type="protein sequence ID" value="AALB009766-PA"/>
    <property type="gene ID" value="AALB009766"/>
</dbReference>
<dbReference type="GO" id="GO:0006357">
    <property type="term" value="P:regulation of transcription by RNA polymerase II"/>
    <property type="evidence" value="ECO:0007669"/>
    <property type="project" value="TreeGrafter"/>
</dbReference>
<dbReference type="InterPro" id="IPR033471">
    <property type="entry name" value="DIRP"/>
</dbReference>
<proteinExistence type="predicted"/>
<organism evidence="3 4">
    <name type="scientific">Anopheles albimanus</name>
    <name type="common">New world malaria mosquito</name>
    <dbReference type="NCBI Taxonomy" id="7167"/>
    <lineage>
        <taxon>Eukaryota</taxon>
        <taxon>Metazoa</taxon>
        <taxon>Ecdysozoa</taxon>
        <taxon>Arthropoda</taxon>
        <taxon>Hexapoda</taxon>
        <taxon>Insecta</taxon>
        <taxon>Pterygota</taxon>
        <taxon>Neoptera</taxon>
        <taxon>Endopterygota</taxon>
        <taxon>Diptera</taxon>
        <taxon>Nematocera</taxon>
        <taxon>Culicoidea</taxon>
        <taxon>Culicidae</taxon>
        <taxon>Anophelinae</taxon>
        <taxon>Anopheles</taxon>
    </lineage>
</organism>
<keyword evidence="2" id="KW-0539">Nucleus</keyword>
<dbReference type="STRING" id="7167.A0A182FT86"/>
<reference evidence="3 4" key="1">
    <citation type="journal article" date="2017" name="G3 (Bethesda)">
        <title>The Physical Genome Mapping of Anopheles albimanus Corrected Scaffold Misassemblies and Identified Interarm Rearrangements in Genus Anopheles.</title>
        <authorList>
            <person name="Artemov G.N."/>
            <person name="Peery A.N."/>
            <person name="Jiang X."/>
            <person name="Tu Z."/>
            <person name="Stegniy V.N."/>
            <person name="Sharakhova M.V."/>
            <person name="Sharakhov I.V."/>
        </authorList>
    </citation>
    <scope>NUCLEOTIDE SEQUENCE [LARGE SCALE GENOMIC DNA]</scope>
    <source>
        <strain evidence="3 4">ALBI9_A</strain>
    </source>
</reference>
<protein>
    <submittedName>
        <fullName evidence="3">Uncharacterized protein</fullName>
    </submittedName>
</protein>
<dbReference type="AlphaFoldDB" id="A0A182FT86"/>
<name>A0A182FT86_ANOAL</name>
<dbReference type="Pfam" id="PF06584">
    <property type="entry name" value="DIRP"/>
    <property type="match status" value="1"/>
</dbReference>
<dbReference type="GO" id="GO:0006351">
    <property type="term" value="P:DNA-templated transcription"/>
    <property type="evidence" value="ECO:0007669"/>
    <property type="project" value="InterPro"/>
</dbReference>
<dbReference type="GO" id="GO:0003677">
    <property type="term" value="F:DNA binding"/>
    <property type="evidence" value="ECO:0007669"/>
    <property type="project" value="TreeGrafter"/>
</dbReference>
<evidence type="ECO:0000256" key="2">
    <source>
        <dbReference type="ARBA" id="ARBA00023242"/>
    </source>
</evidence>
<dbReference type="VEuPathDB" id="VectorBase:AALB009766"/>
<evidence type="ECO:0000256" key="1">
    <source>
        <dbReference type="ARBA" id="ARBA00004123"/>
    </source>
</evidence>
<reference evidence="3" key="2">
    <citation type="submission" date="2022-08" db="UniProtKB">
        <authorList>
            <consortium name="EnsemblMetazoa"/>
        </authorList>
    </citation>
    <scope>IDENTIFICATION</scope>
    <source>
        <strain evidence="3">STECLA/ALBI9_A</strain>
    </source>
</reference>
<comment type="subcellular location">
    <subcellularLocation>
        <location evidence="1">Nucleus</location>
    </subcellularLocation>
</comment>
<evidence type="ECO:0000313" key="3">
    <source>
        <dbReference type="EnsemblMetazoa" id="AALB009766-PA"/>
    </source>
</evidence>
<dbReference type="VEuPathDB" id="VectorBase:AALB20_037868"/>
<evidence type="ECO:0000313" key="4">
    <source>
        <dbReference type="Proteomes" id="UP000069272"/>
    </source>
</evidence>
<dbReference type="PANTHER" id="PTHR21689:SF2">
    <property type="entry name" value="PROTEIN LIN-9 HOMOLOG"/>
    <property type="match status" value="1"/>
</dbReference>
<accession>A0A182FT86</accession>
<keyword evidence="4" id="KW-1185">Reference proteome</keyword>
<dbReference type="GO" id="GO:0051726">
    <property type="term" value="P:regulation of cell cycle"/>
    <property type="evidence" value="ECO:0007669"/>
    <property type="project" value="TreeGrafter"/>
</dbReference>